<keyword evidence="2" id="KW-1185">Reference proteome</keyword>
<proteinExistence type="predicted"/>
<dbReference type="Proteomes" id="UP000315540">
    <property type="component" value="Unassembled WGS sequence"/>
</dbReference>
<reference evidence="1 2" key="1">
    <citation type="submission" date="2019-06" db="EMBL/GenBank/DDBJ databases">
        <authorList>
            <person name="Meng X."/>
        </authorList>
    </citation>
    <scope>NUCLEOTIDE SEQUENCE [LARGE SCALE GENOMIC DNA]</scope>
    <source>
        <strain evidence="1 2">M625</strain>
    </source>
</reference>
<name>A0A504IYY7_9FLAO</name>
<protein>
    <recommendedName>
        <fullName evidence="3">DUF4304 domain-containing protein</fullName>
    </recommendedName>
</protein>
<dbReference type="OrthoDB" id="1434982at2"/>
<dbReference type="AlphaFoldDB" id="A0A504IYY7"/>
<evidence type="ECO:0000313" key="2">
    <source>
        <dbReference type="Proteomes" id="UP000315540"/>
    </source>
</evidence>
<organism evidence="1 2">
    <name type="scientific">Aquimarina algicola</name>
    <dbReference type="NCBI Taxonomy" id="2589995"/>
    <lineage>
        <taxon>Bacteria</taxon>
        <taxon>Pseudomonadati</taxon>
        <taxon>Bacteroidota</taxon>
        <taxon>Flavobacteriia</taxon>
        <taxon>Flavobacteriales</taxon>
        <taxon>Flavobacteriaceae</taxon>
        <taxon>Aquimarina</taxon>
    </lineage>
</organism>
<sequence length="122" mass="14830">MKKTGYKYQIEQRLKKDNWQISSIDSNYEWWDDEHWKLELKHNPEISFYLCFIVDPMFEGTRKKGQGIYEIKASTKFPANWNDNSNKISSISMTKRNFEIKLEEFIQNLKEYKKVKTKHKKV</sequence>
<accession>A0A504IYY7</accession>
<dbReference type="RefSeq" id="WP_140597740.1">
    <property type="nucleotide sequence ID" value="NZ_VFWZ01000011.1"/>
</dbReference>
<gene>
    <name evidence="1" type="ORF">FHK87_25640</name>
</gene>
<comment type="caution">
    <text evidence="1">The sequence shown here is derived from an EMBL/GenBank/DDBJ whole genome shotgun (WGS) entry which is preliminary data.</text>
</comment>
<evidence type="ECO:0008006" key="3">
    <source>
        <dbReference type="Google" id="ProtNLM"/>
    </source>
</evidence>
<evidence type="ECO:0000313" key="1">
    <source>
        <dbReference type="EMBL" id="TPN81372.1"/>
    </source>
</evidence>
<dbReference type="EMBL" id="VFWZ01000011">
    <property type="protein sequence ID" value="TPN81372.1"/>
    <property type="molecule type" value="Genomic_DNA"/>
</dbReference>